<evidence type="ECO:0000313" key="6">
    <source>
        <dbReference type="EMBL" id="KAJ0409059.1"/>
    </source>
</evidence>
<evidence type="ECO:0000256" key="1">
    <source>
        <dbReference type="ARBA" id="ARBA00004141"/>
    </source>
</evidence>
<dbReference type="InterPro" id="IPR036259">
    <property type="entry name" value="MFS_trans_sf"/>
</dbReference>
<evidence type="ECO:0000313" key="7">
    <source>
        <dbReference type="Proteomes" id="UP001209570"/>
    </source>
</evidence>
<dbReference type="AlphaFoldDB" id="A0AAD5M8Z0"/>
<feature type="transmembrane region" description="Helical" evidence="5">
    <location>
        <begin position="136"/>
        <end position="155"/>
    </location>
</feature>
<feature type="transmembrane region" description="Helical" evidence="5">
    <location>
        <begin position="105"/>
        <end position="124"/>
    </location>
</feature>
<comment type="subcellular location">
    <subcellularLocation>
        <location evidence="1">Membrane</location>
        <topology evidence="1">Multi-pass membrane protein</topology>
    </subcellularLocation>
</comment>
<dbReference type="InterPro" id="IPR011701">
    <property type="entry name" value="MFS"/>
</dbReference>
<dbReference type="PANTHER" id="PTHR21576:SF158">
    <property type="entry name" value="RIBOSOMAL RNA-PROCESSING PROTEIN 12-LIKE CONSERVED DOMAIN-CONTAINING PROTEIN"/>
    <property type="match status" value="1"/>
</dbReference>
<dbReference type="SUPFAM" id="SSF103473">
    <property type="entry name" value="MFS general substrate transporter"/>
    <property type="match status" value="1"/>
</dbReference>
<evidence type="ECO:0008006" key="8">
    <source>
        <dbReference type="Google" id="ProtNLM"/>
    </source>
</evidence>
<gene>
    <name evidence="6" type="ORF">P43SY_002193</name>
</gene>
<comment type="caution">
    <text evidence="6">The sequence shown here is derived from an EMBL/GenBank/DDBJ whole genome shotgun (WGS) entry which is preliminary data.</text>
</comment>
<evidence type="ECO:0000256" key="3">
    <source>
        <dbReference type="ARBA" id="ARBA00022989"/>
    </source>
</evidence>
<proteinExistence type="predicted"/>
<dbReference type="Pfam" id="PF07690">
    <property type="entry name" value="MFS_1"/>
    <property type="match status" value="1"/>
</dbReference>
<dbReference type="GO" id="GO:0016020">
    <property type="term" value="C:membrane"/>
    <property type="evidence" value="ECO:0007669"/>
    <property type="project" value="UniProtKB-SubCell"/>
</dbReference>
<feature type="transmembrane region" description="Helical" evidence="5">
    <location>
        <begin position="237"/>
        <end position="259"/>
    </location>
</feature>
<dbReference type="Gene3D" id="1.20.1250.20">
    <property type="entry name" value="MFS general substrate transporter like domains"/>
    <property type="match status" value="1"/>
</dbReference>
<dbReference type="Proteomes" id="UP001209570">
    <property type="component" value="Unassembled WGS sequence"/>
</dbReference>
<dbReference type="EMBL" id="JAKCXM010000006">
    <property type="protein sequence ID" value="KAJ0409059.1"/>
    <property type="molecule type" value="Genomic_DNA"/>
</dbReference>
<dbReference type="GO" id="GO:0022857">
    <property type="term" value="F:transmembrane transporter activity"/>
    <property type="evidence" value="ECO:0007669"/>
    <property type="project" value="InterPro"/>
</dbReference>
<keyword evidence="4 5" id="KW-0472">Membrane</keyword>
<feature type="transmembrane region" description="Helical" evidence="5">
    <location>
        <begin position="69"/>
        <end position="93"/>
    </location>
</feature>
<name>A0AAD5M8Z0_PYTIN</name>
<feature type="transmembrane region" description="Helical" evidence="5">
    <location>
        <begin position="161"/>
        <end position="182"/>
    </location>
</feature>
<sequence length="268" mass="29383">MYASTFLFGWIAIYRTAARDKHAIVERPVMLEDASCGFGNDQASVVALHPSGLSIDITGWRLLRDDRFWYLYTTVFILVGSSLFIMANVSFIVESFGGPMQQVPSMVALFSVGNCVGRLVAGALSDHLISRCPRIYFISFASLFVAFNHALLLSLPPSLLAYPITLSGVADGVMFAVFPVLTRETFGLRHFGKNFGLISVANAMGFPLFFSPIGSYVYKASSITIDGVEKCIGDHCFRPVFLLVIALSCVALLASLRFASRQHYHALL</sequence>
<keyword evidence="2 5" id="KW-0812">Transmembrane</keyword>
<organism evidence="6 7">
    <name type="scientific">Pythium insidiosum</name>
    <name type="common">Pythiosis disease agent</name>
    <dbReference type="NCBI Taxonomy" id="114742"/>
    <lineage>
        <taxon>Eukaryota</taxon>
        <taxon>Sar</taxon>
        <taxon>Stramenopiles</taxon>
        <taxon>Oomycota</taxon>
        <taxon>Peronosporomycetes</taxon>
        <taxon>Pythiales</taxon>
        <taxon>Pythiaceae</taxon>
        <taxon>Pythium</taxon>
    </lineage>
</organism>
<evidence type="ECO:0000256" key="5">
    <source>
        <dbReference type="SAM" id="Phobius"/>
    </source>
</evidence>
<reference evidence="6" key="1">
    <citation type="submission" date="2021-12" db="EMBL/GenBank/DDBJ databases">
        <title>Prjna785345.</title>
        <authorList>
            <person name="Rujirawat T."/>
            <person name="Krajaejun T."/>
        </authorList>
    </citation>
    <scope>NUCLEOTIDE SEQUENCE</scope>
    <source>
        <strain evidence="6">Pi057C3</strain>
    </source>
</reference>
<evidence type="ECO:0000256" key="2">
    <source>
        <dbReference type="ARBA" id="ARBA00022692"/>
    </source>
</evidence>
<keyword evidence="3 5" id="KW-1133">Transmembrane helix</keyword>
<feature type="transmembrane region" description="Helical" evidence="5">
    <location>
        <begin position="194"/>
        <end position="217"/>
    </location>
</feature>
<accession>A0AAD5M8Z0</accession>
<evidence type="ECO:0000256" key="4">
    <source>
        <dbReference type="ARBA" id="ARBA00023136"/>
    </source>
</evidence>
<keyword evidence="7" id="KW-1185">Reference proteome</keyword>
<protein>
    <recommendedName>
        <fullName evidence="8">Major facilitator superfamily (MFS) profile domain-containing protein</fullName>
    </recommendedName>
</protein>
<dbReference type="PANTHER" id="PTHR21576">
    <property type="entry name" value="UNCHARACTERIZED NODULIN-LIKE PROTEIN"/>
    <property type="match status" value="1"/>
</dbReference>